<evidence type="ECO:0000256" key="4">
    <source>
        <dbReference type="ARBA" id="ARBA00023239"/>
    </source>
</evidence>
<reference evidence="6 7" key="1">
    <citation type="submission" date="2014-01" db="EMBL/GenBank/DDBJ databases">
        <title>Genome sequence determination for a cystic fibrosis isolate, Inquilinus limosus.</title>
        <authorList>
            <person name="Pino M."/>
            <person name="Di Conza J."/>
            <person name="Gutkind G."/>
        </authorList>
    </citation>
    <scope>NUCLEOTIDE SEQUENCE [LARGE SCALE GENOMIC DNA]</scope>
    <source>
        <strain evidence="6 7">MP06</strain>
    </source>
</reference>
<proteinExistence type="inferred from homology"/>
<comment type="caution">
    <text evidence="6">The sequence shown here is derived from an EMBL/GenBank/DDBJ whole genome shotgun (WGS) entry which is preliminary data.</text>
</comment>
<dbReference type="InterPro" id="IPR006913">
    <property type="entry name" value="CENP-V/GFA"/>
</dbReference>
<evidence type="ECO:0000259" key="5">
    <source>
        <dbReference type="PROSITE" id="PS51891"/>
    </source>
</evidence>
<name>A0A0A0D8S0_9PROT</name>
<dbReference type="Gene3D" id="3.90.1590.10">
    <property type="entry name" value="glutathione-dependent formaldehyde- activating enzyme (gfa)"/>
    <property type="match status" value="1"/>
</dbReference>
<accession>A0A0A0D8S0</accession>
<evidence type="ECO:0000256" key="3">
    <source>
        <dbReference type="ARBA" id="ARBA00022833"/>
    </source>
</evidence>
<dbReference type="PROSITE" id="PS51891">
    <property type="entry name" value="CENP_V_GFA"/>
    <property type="match status" value="1"/>
</dbReference>
<sequence>MRQGGCSCGAVRFTLRGEPLRVGICHCTECRKATGAVAMGYADWPSRAFTVTGEVRTHRGRSFCPVCGSRLFHPAEGEGVVEILLGALDDAPGDLRPTREGWIIRREPWLAPVAGAGQFDRDPA</sequence>
<evidence type="ECO:0000313" key="7">
    <source>
        <dbReference type="Proteomes" id="UP000029995"/>
    </source>
</evidence>
<dbReference type="Proteomes" id="UP000029995">
    <property type="component" value="Unassembled WGS sequence"/>
</dbReference>
<organism evidence="6 7">
    <name type="scientific">Inquilinus limosus MP06</name>
    <dbReference type="NCBI Taxonomy" id="1398085"/>
    <lineage>
        <taxon>Bacteria</taxon>
        <taxon>Pseudomonadati</taxon>
        <taxon>Pseudomonadota</taxon>
        <taxon>Alphaproteobacteria</taxon>
        <taxon>Rhodospirillales</taxon>
        <taxon>Rhodospirillaceae</taxon>
        <taxon>Inquilinus</taxon>
    </lineage>
</organism>
<evidence type="ECO:0000256" key="2">
    <source>
        <dbReference type="ARBA" id="ARBA00022723"/>
    </source>
</evidence>
<dbReference type="AlphaFoldDB" id="A0A0A0D8S0"/>
<feature type="domain" description="CENP-V/GFA" evidence="5">
    <location>
        <begin position="2"/>
        <end position="110"/>
    </location>
</feature>
<dbReference type="GO" id="GO:0046872">
    <property type="term" value="F:metal ion binding"/>
    <property type="evidence" value="ECO:0007669"/>
    <property type="project" value="UniProtKB-KW"/>
</dbReference>
<comment type="similarity">
    <text evidence="1">Belongs to the Gfa family.</text>
</comment>
<protein>
    <submittedName>
        <fullName evidence="6">Aldehyde-activating protein</fullName>
    </submittedName>
</protein>
<keyword evidence="3" id="KW-0862">Zinc</keyword>
<evidence type="ECO:0000256" key="1">
    <source>
        <dbReference type="ARBA" id="ARBA00005495"/>
    </source>
</evidence>
<dbReference type="EMBL" id="JANX01000085">
    <property type="protein sequence ID" value="KGM34554.1"/>
    <property type="molecule type" value="Genomic_DNA"/>
</dbReference>
<dbReference type="SUPFAM" id="SSF51316">
    <property type="entry name" value="Mss4-like"/>
    <property type="match status" value="1"/>
</dbReference>
<dbReference type="PANTHER" id="PTHR33337:SF40">
    <property type="entry name" value="CENP-V_GFA DOMAIN-CONTAINING PROTEIN-RELATED"/>
    <property type="match status" value="1"/>
</dbReference>
<dbReference type="InterPro" id="IPR011057">
    <property type="entry name" value="Mss4-like_sf"/>
</dbReference>
<gene>
    <name evidence="6" type="ORF">P409_09610</name>
</gene>
<dbReference type="PANTHER" id="PTHR33337">
    <property type="entry name" value="GFA DOMAIN-CONTAINING PROTEIN"/>
    <property type="match status" value="1"/>
</dbReference>
<keyword evidence="4" id="KW-0456">Lyase</keyword>
<dbReference type="GO" id="GO:0016846">
    <property type="term" value="F:carbon-sulfur lyase activity"/>
    <property type="evidence" value="ECO:0007669"/>
    <property type="project" value="InterPro"/>
</dbReference>
<evidence type="ECO:0000313" key="6">
    <source>
        <dbReference type="EMBL" id="KGM34554.1"/>
    </source>
</evidence>
<keyword evidence="2" id="KW-0479">Metal-binding</keyword>
<dbReference type="Pfam" id="PF04828">
    <property type="entry name" value="GFA"/>
    <property type="match status" value="1"/>
</dbReference>